<protein>
    <submittedName>
        <fullName evidence="2">Uncharacterized protein</fullName>
    </submittedName>
</protein>
<evidence type="ECO:0000313" key="3">
    <source>
        <dbReference type="Proteomes" id="UP000765509"/>
    </source>
</evidence>
<dbReference type="EMBL" id="AVOT02002661">
    <property type="protein sequence ID" value="MBW0471106.1"/>
    <property type="molecule type" value="Genomic_DNA"/>
</dbReference>
<accession>A0A9Q3BRS7</accession>
<sequence>MGFKHKKQNPLNPPQQDSPVPHMPHKKTLWQPTPGLSGTQWSEDLSCGKQQAFPFESSELTLPWFVEPSKKHETPISGPSQALDSQLLSHENALTLVPNLRWL</sequence>
<organism evidence="2 3">
    <name type="scientific">Austropuccinia psidii MF-1</name>
    <dbReference type="NCBI Taxonomy" id="1389203"/>
    <lineage>
        <taxon>Eukaryota</taxon>
        <taxon>Fungi</taxon>
        <taxon>Dikarya</taxon>
        <taxon>Basidiomycota</taxon>
        <taxon>Pucciniomycotina</taxon>
        <taxon>Pucciniomycetes</taxon>
        <taxon>Pucciniales</taxon>
        <taxon>Sphaerophragmiaceae</taxon>
        <taxon>Austropuccinia</taxon>
    </lineage>
</organism>
<gene>
    <name evidence="2" type="ORF">O181_010821</name>
</gene>
<proteinExistence type="predicted"/>
<evidence type="ECO:0000313" key="2">
    <source>
        <dbReference type="EMBL" id="MBW0471106.1"/>
    </source>
</evidence>
<keyword evidence="3" id="KW-1185">Reference proteome</keyword>
<comment type="caution">
    <text evidence="2">The sequence shown here is derived from an EMBL/GenBank/DDBJ whole genome shotgun (WGS) entry which is preliminary data.</text>
</comment>
<name>A0A9Q3BRS7_9BASI</name>
<feature type="compositionally biased region" description="Polar residues" evidence="1">
    <location>
        <begin position="30"/>
        <end position="42"/>
    </location>
</feature>
<dbReference type="Proteomes" id="UP000765509">
    <property type="component" value="Unassembled WGS sequence"/>
</dbReference>
<reference evidence="2" key="1">
    <citation type="submission" date="2021-03" db="EMBL/GenBank/DDBJ databases">
        <title>Draft genome sequence of rust myrtle Austropuccinia psidii MF-1, a brazilian biotype.</title>
        <authorList>
            <person name="Quecine M.C."/>
            <person name="Pachon D.M.R."/>
            <person name="Bonatelli M.L."/>
            <person name="Correr F.H."/>
            <person name="Franceschini L.M."/>
            <person name="Leite T.F."/>
            <person name="Margarido G.R.A."/>
            <person name="Almeida C.A."/>
            <person name="Ferrarezi J.A."/>
            <person name="Labate C.A."/>
        </authorList>
    </citation>
    <scope>NUCLEOTIDE SEQUENCE</scope>
    <source>
        <strain evidence="2">MF-1</strain>
    </source>
</reference>
<evidence type="ECO:0000256" key="1">
    <source>
        <dbReference type="SAM" id="MobiDB-lite"/>
    </source>
</evidence>
<feature type="region of interest" description="Disordered" evidence="1">
    <location>
        <begin position="1"/>
        <end position="42"/>
    </location>
</feature>
<dbReference type="AlphaFoldDB" id="A0A9Q3BRS7"/>